<dbReference type="OrthoDB" id="3365698at2759"/>
<dbReference type="InterPro" id="IPR036047">
    <property type="entry name" value="F-box-like_dom_sf"/>
</dbReference>
<keyword evidence="4" id="KW-1185">Reference proteome</keyword>
<organism evidence="3 4">
    <name type="scientific">Cylindrobasidium torrendii FP15055 ss-10</name>
    <dbReference type="NCBI Taxonomy" id="1314674"/>
    <lineage>
        <taxon>Eukaryota</taxon>
        <taxon>Fungi</taxon>
        <taxon>Dikarya</taxon>
        <taxon>Basidiomycota</taxon>
        <taxon>Agaricomycotina</taxon>
        <taxon>Agaricomycetes</taxon>
        <taxon>Agaricomycetidae</taxon>
        <taxon>Agaricales</taxon>
        <taxon>Marasmiineae</taxon>
        <taxon>Physalacriaceae</taxon>
        <taxon>Cylindrobasidium</taxon>
    </lineage>
</organism>
<dbReference type="SUPFAM" id="SSF52047">
    <property type="entry name" value="RNI-like"/>
    <property type="match status" value="1"/>
</dbReference>
<dbReference type="Pfam" id="PF12937">
    <property type="entry name" value="F-box-like"/>
    <property type="match status" value="1"/>
</dbReference>
<evidence type="ECO:0000256" key="1">
    <source>
        <dbReference type="SAM" id="Coils"/>
    </source>
</evidence>
<evidence type="ECO:0000313" key="4">
    <source>
        <dbReference type="Proteomes" id="UP000054007"/>
    </source>
</evidence>
<dbReference type="STRING" id="1314674.A0A0D7BJS9"/>
<reference evidence="3 4" key="1">
    <citation type="journal article" date="2015" name="Fungal Genet. Biol.">
        <title>Evolution of novel wood decay mechanisms in Agaricales revealed by the genome sequences of Fistulina hepatica and Cylindrobasidium torrendii.</title>
        <authorList>
            <person name="Floudas D."/>
            <person name="Held B.W."/>
            <person name="Riley R."/>
            <person name="Nagy L.G."/>
            <person name="Koehler G."/>
            <person name="Ransdell A.S."/>
            <person name="Younus H."/>
            <person name="Chow J."/>
            <person name="Chiniquy J."/>
            <person name="Lipzen A."/>
            <person name="Tritt A."/>
            <person name="Sun H."/>
            <person name="Haridas S."/>
            <person name="LaButti K."/>
            <person name="Ohm R.A."/>
            <person name="Kues U."/>
            <person name="Blanchette R.A."/>
            <person name="Grigoriev I.V."/>
            <person name="Minto R.E."/>
            <person name="Hibbett D.S."/>
        </authorList>
    </citation>
    <scope>NUCLEOTIDE SEQUENCE [LARGE SCALE GENOMIC DNA]</scope>
    <source>
        <strain evidence="3 4">FP15055 ss-10</strain>
    </source>
</reference>
<gene>
    <name evidence="3" type="ORF">CYLTODRAFT_487867</name>
</gene>
<feature type="domain" description="F-box" evidence="2">
    <location>
        <begin position="90"/>
        <end position="145"/>
    </location>
</feature>
<name>A0A0D7BJS9_9AGAR</name>
<dbReference type="InterPro" id="IPR001810">
    <property type="entry name" value="F-box_dom"/>
</dbReference>
<evidence type="ECO:0000313" key="3">
    <source>
        <dbReference type="EMBL" id="KIY70717.1"/>
    </source>
</evidence>
<dbReference type="PROSITE" id="PS50181">
    <property type="entry name" value="FBOX"/>
    <property type="match status" value="1"/>
</dbReference>
<feature type="coiled-coil region" evidence="1">
    <location>
        <begin position="53"/>
        <end position="80"/>
    </location>
</feature>
<dbReference type="InterPro" id="IPR032675">
    <property type="entry name" value="LRR_dom_sf"/>
</dbReference>
<dbReference type="EMBL" id="KN880464">
    <property type="protein sequence ID" value="KIY70717.1"/>
    <property type="molecule type" value="Genomic_DNA"/>
</dbReference>
<evidence type="ECO:0000259" key="2">
    <source>
        <dbReference type="PROSITE" id="PS50181"/>
    </source>
</evidence>
<dbReference type="PANTHER" id="PTHR38926">
    <property type="entry name" value="F-BOX DOMAIN CONTAINING PROTEIN, EXPRESSED"/>
    <property type="match status" value="1"/>
</dbReference>
<dbReference type="AlphaFoldDB" id="A0A0D7BJS9"/>
<dbReference type="Gene3D" id="1.20.1280.50">
    <property type="match status" value="1"/>
</dbReference>
<dbReference type="SUPFAM" id="SSF81383">
    <property type="entry name" value="F-box domain"/>
    <property type="match status" value="1"/>
</dbReference>
<protein>
    <recommendedName>
        <fullName evidence="2">F-box domain-containing protein</fullName>
    </recommendedName>
</protein>
<dbReference type="PANTHER" id="PTHR38926:SF5">
    <property type="entry name" value="F-BOX AND LEUCINE-RICH REPEAT PROTEIN 6"/>
    <property type="match status" value="1"/>
</dbReference>
<proteinExistence type="predicted"/>
<keyword evidence="1" id="KW-0175">Coiled coil</keyword>
<dbReference type="Gene3D" id="3.80.10.10">
    <property type="entry name" value="Ribonuclease Inhibitor"/>
    <property type="match status" value="1"/>
</dbReference>
<accession>A0A0D7BJS9</accession>
<sequence>MITSCHSEIPTNSYPSSYAKASPFNKLLVTNDIPEDEEIRRVKHYLAAPYRRSRDIQQRVHGLVAELNALKQEHADLDTKYLLGQHRSILSPLRSLPSELLQEIFMLCVPKPCIISSKEAPLRLGQVCSRWRSIALQTPKLWSNLHVVVPGQFGVPLVPQRNINYDRFRLAFSEWMARTSNHSLQLSIFCRGNERAQDPPDIASYEPALILRDILQRYAPRCESLNLMITPVLSKMLLSDFQCDNLPLLETLYVDFEVPLNAMSFVNVNEVDMAPSETFPILNQAPRLRRVSYTSHSIRYTPPDISKDFPLAQLTHLQLSSSRGLCECSADLVSILSQCPELIYFRLWGPTSRSTTFAPSTPAPAGTTRITLPRLRTLEIHLRGQRTDNTNLPDFFDAAHMPALETLIVGTTPCRSPQQPNPEEPAVFCFLISLRQMLEQTAPPLRNLRFLMPHCCLSELVVECLPFLPHIRNLEFKSPQSKYQFYQLNEVSRDTAYAQALLQRLACPPIVCPHLESLALEDFEGLETEILEALYLARAAPQGALRCVDMSTMHPPGHPAFKCAIHHSEVQTTIKHMKRPPDALWHHTQHTGRGMVDLMPMLG</sequence>
<dbReference type="Proteomes" id="UP000054007">
    <property type="component" value="Unassembled WGS sequence"/>
</dbReference>